<reference evidence="13" key="1">
    <citation type="submission" date="2022-09" db="EMBL/GenBank/DDBJ databases">
        <title>Genomic of Burkholderia gladioli.</title>
        <authorList>
            <person name="Wu H."/>
        </authorList>
    </citation>
    <scope>NUCLEOTIDE SEQUENCE</scope>
    <source>
        <strain evidence="13">ZN-S4</strain>
    </source>
</reference>
<dbReference type="SUPFAM" id="SSF56935">
    <property type="entry name" value="Porins"/>
    <property type="match status" value="1"/>
</dbReference>
<evidence type="ECO:0000256" key="8">
    <source>
        <dbReference type="ARBA" id="ARBA00023114"/>
    </source>
</evidence>
<feature type="signal peptide" evidence="11">
    <location>
        <begin position="1"/>
        <end position="25"/>
    </location>
</feature>
<dbReference type="InterPro" id="IPR050298">
    <property type="entry name" value="Gram-neg_bact_OMP"/>
</dbReference>
<keyword evidence="7" id="KW-0406">Ion transport</keyword>
<comment type="subunit">
    <text evidence="2">Homotrimer.</text>
</comment>
<gene>
    <name evidence="13" type="ORF">NYZ96_22790</name>
</gene>
<sequence>MEVTMKRTYVALCGTTLLCASHAYAQSSVALYGIIDEGVQFISNNKNVVNGHNVGGRQFNLDSTNGINGSRWGLRGSEDLGGGLAAIFTLESGVNLNNGQLGQGGAEFGRQAFVGLSSSRFGAVTLGRQYDSVFYFVQPVSTMGYYGSALFSHPGDLDNLNNSLRLNNTIRYTSPKYRGFSFGGEWSLGGQPGNITGGSGYNAGVTYANGPITIAAAYEYFKNPTGTAGSTGFFTGNPNGATQLSGVLNSGYASASSYQVVTGGATYQIGNMLIGAAYSNVAYGNITALGGNTAKFNTGEIGIKYKFSPTFYAGIGYEYTKGSAVGNGAGGSVGNQHFNQLGLIADYFVSKRTDFYAGATLQKASGISSTGAAAVANIGNLGDSSNTRQAYVRFAIRTRF</sequence>
<keyword evidence="10" id="KW-0998">Cell outer membrane</keyword>
<dbReference type="InterPro" id="IPR002299">
    <property type="entry name" value="Porin_Neis"/>
</dbReference>
<evidence type="ECO:0000256" key="5">
    <source>
        <dbReference type="ARBA" id="ARBA00022692"/>
    </source>
</evidence>
<organism evidence="13 14">
    <name type="scientific">Burkholderia gladioli</name>
    <name type="common">Pseudomonas marginata</name>
    <name type="synonym">Phytomonas marginata</name>
    <dbReference type="NCBI Taxonomy" id="28095"/>
    <lineage>
        <taxon>Bacteria</taxon>
        <taxon>Pseudomonadati</taxon>
        <taxon>Pseudomonadota</taxon>
        <taxon>Betaproteobacteria</taxon>
        <taxon>Burkholderiales</taxon>
        <taxon>Burkholderiaceae</taxon>
        <taxon>Burkholderia</taxon>
    </lineage>
</organism>
<dbReference type="PRINTS" id="PR00182">
    <property type="entry name" value="ECOLNEIPORIN"/>
</dbReference>
<evidence type="ECO:0000256" key="4">
    <source>
        <dbReference type="ARBA" id="ARBA00022452"/>
    </source>
</evidence>
<dbReference type="PRINTS" id="PR00184">
    <property type="entry name" value="NEISSPPORIN"/>
</dbReference>
<dbReference type="PANTHER" id="PTHR34501:SF9">
    <property type="entry name" value="MAJOR OUTER MEMBRANE PROTEIN P.IA"/>
    <property type="match status" value="1"/>
</dbReference>
<dbReference type="RefSeq" id="WP_080757399.1">
    <property type="nucleotide sequence ID" value="NZ_CADEPT010000006.1"/>
</dbReference>
<evidence type="ECO:0000256" key="9">
    <source>
        <dbReference type="ARBA" id="ARBA00023136"/>
    </source>
</evidence>
<dbReference type="Proteomes" id="UP001059745">
    <property type="component" value="Chromosome 2"/>
</dbReference>
<evidence type="ECO:0000256" key="7">
    <source>
        <dbReference type="ARBA" id="ARBA00023065"/>
    </source>
</evidence>
<dbReference type="PANTHER" id="PTHR34501">
    <property type="entry name" value="PROTEIN YDDL-RELATED"/>
    <property type="match status" value="1"/>
</dbReference>
<evidence type="ECO:0000256" key="11">
    <source>
        <dbReference type="SAM" id="SignalP"/>
    </source>
</evidence>
<evidence type="ECO:0000256" key="3">
    <source>
        <dbReference type="ARBA" id="ARBA00022448"/>
    </source>
</evidence>
<dbReference type="InterPro" id="IPR023614">
    <property type="entry name" value="Porin_dom_sf"/>
</dbReference>
<name>A0AB38U2Y7_BURGA</name>
<dbReference type="Pfam" id="PF13609">
    <property type="entry name" value="Porin_4"/>
    <property type="match status" value="1"/>
</dbReference>
<keyword evidence="4" id="KW-1134">Transmembrane beta strand</keyword>
<feature type="chain" id="PRO_5044312152" evidence="11">
    <location>
        <begin position="26"/>
        <end position="400"/>
    </location>
</feature>
<dbReference type="EMBL" id="CP104215">
    <property type="protein sequence ID" value="UWX74359.1"/>
    <property type="molecule type" value="Genomic_DNA"/>
</dbReference>
<dbReference type="Gene3D" id="2.40.160.10">
    <property type="entry name" value="Porin"/>
    <property type="match status" value="1"/>
</dbReference>
<dbReference type="InterPro" id="IPR001702">
    <property type="entry name" value="Porin_Gram-ve"/>
</dbReference>
<dbReference type="GO" id="GO:0046930">
    <property type="term" value="C:pore complex"/>
    <property type="evidence" value="ECO:0007669"/>
    <property type="project" value="UniProtKB-KW"/>
</dbReference>
<evidence type="ECO:0000256" key="2">
    <source>
        <dbReference type="ARBA" id="ARBA00011233"/>
    </source>
</evidence>
<keyword evidence="5" id="KW-0812">Transmembrane</keyword>
<keyword evidence="8" id="KW-0626">Porin</keyword>
<evidence type="ECO:0000259" key="12">
    <source>
        <dbReference type="Pfam" id="PF13609"/>
    </source>
</evidence>
<accession>A0AB38U2Y7</accession>
<proteinExistence type="predicted"/>
<evidence type="ECO:0000256" key="1">
    <source>
        <dbReference type="ARBA" id="ARBA00004571"/>
    </source>
</evidence>
<keyword evidence="3" id="KW-0813">Transport</keyword>
<evidence type="ECO:0000313" key="13">
    <source>
        <dbReference type="EMBL" id="UWX74359.1"/>
    </source>
</evidence>
<dbReference type="InterPro" id="IPR033900">
    <property type="entry name" value="Gram_neg_porin_domain"/>
</dbReference>
<keyword evidence="9" id="KW-0472">Membrane</keyword>
<evidence type="ECO:0000256" key="10">
    <source>
        <dbReference type="ARBA" id="ARBA00023237"/>
    </source>
</evidence>
<dbReference type="GO" id="GO:0015288">
    <property type="term" value="F:porin activity"/>
    <property type="evidence" value="ECO:0007669"/>
    <property type="project" value="UniProtKB-KW"/>
</dbReference>
<dbReference type="GO" id="GO:0009279">
    <property type="term" value="C:cell outer membrane"/>
    <property type="evidence" value="ECO:0007669"/>
    <property type="project" value="UniProtKB-SubCell"/>
</dbReference>
<dbReference type="AlphaFoldDB" id="A0AB38U2Y7"/>
<dbReference type="CDD" id="cd00342">
    <property type="entry name" value="gram_neg_porins"/>
    <property type="match status" value="1"/>
</dbReference>
<evidence type="ECO:0000313" key="14">
    <source>
        <dbReference type="Proteomes" id="UP001059745"/>
    </source>
</evidence>
<comment type="subcellular location">
    <subcellularLocation>
        <location evidence="1">Cell outer membrane</location>
        <topology evidence="1">Multi-pass membrane protein</topology>
    </subcellularLocation>
</comment>
<keyword evidence="6 11" id="KW-0732">Signal</keyword>
<evidence type="ECO:0000256" key="6">
    <source>
        <dbReference type="ARBA" id="ARBA00022729"/>
    </source>
</evidence>
<feature type="domain" description="Porin" evidence="12">
    <location>
        <begin position="18"/>
        <end position="363"/>
    </location>
</feature>
<protein>
    <submittedName>
        <fullName evidence="13">Porin</fullName>
    </submittedName>
</protein>
<dbReference type="GO" id="GO:0034220">
    <property type="term" value="P:monoatomic ion transmembrane transport"/>
    <property type="evidence" value="ECO:0007669"/>
    <property type="project" value="InterPro"/>
</dbReference>